<keyword evidence="1" id="KW-0472">Membrane</keyword>
<keyword evidence="4" id="KW-1185">Reference proteome</keyword>
<evidence type="ECO:0000313" key="3">
    <source>
        <dbReference type="EMBL" id="QXJ21216.1"/>
    </source>
</evidence>
<feature type="transmembrane region" description="Helical" evidence="1">
    <location>
        <begin position="6"/>
        <end position="29"/>
    </location>
</feature>
<proteinExistence type="predicted"/>
<dbReference type="Pfam" id="PF04235">
    <property type="entry name" value="DUF418"/>
    <property type="match status" value="1"/>
</dbReference>
<keyword evidence="1" id="KW-0812">Transmembrane</keyword>
<keyword evidence="1" id="KW-1133">Transmembrane helix</keyword>
<gene>
    <name evidence="3" type="ORF">AGRA3207_002048</name>
</gene>
<protein>
    <submittedName>
        <fullName evidence="3">DUF418 domain-containing protein</fullName>
    </submittedName>
</protein>
<dbReference type="Proteomes" id="UP001049518">
    <property type="component" value="Chromosome"/>
</dbReference>
<reference evidence="3" key="1">
    <citation type="submission" date="2020-07" db="EMBL/GenBank/DDBJ databases">
        <authorList>
            <person name="Tarantini F.S."/>
            <person name="Hong K.W."/>
            <person name="Chan K.G."/>
        </authorList>
    </citation>
    <scope>NUCLEOTIDE SEQUENCE</scope>
    <source>
        <strain evidence="3">32-07</strain>
    </source>
</reference>
<accession>A0ABX8QQZ1</accession>
<evidence type="ECO:0000313" key="4">
    <source>
        <dbReference type="Proteomes" id="UP001049518"/>
    </source>
</evidence>
<dbReference type="RefSeq" id="WP_231334355.1">
    <property type="nucleotide sequence ID" value="NZ_CP059572.1"/>
</dbReference>
<evidence type="ECO:0000259" key="2">
    <source>
        <dbReference type="Pfam" id="PF04235"/>
    </source>
</evidence>
<name>A0ABX8QQZ1_9ACTN</name>
<organism evidence="3 4">
    <name type="scientific">Actinomadura graeca</name>
    <dbReference type="NCBI Taxonomy" id="2750812"/>
    <lineage>
        <taxon>Bacteria</taxon>
        <taxon>Bacillati</taxon>
        <taxon>Actinomycetota</taxon>
        <taxon>Actinomycetes</taxon>
        <taxon>Streptosporangiales</taxon>
        <taxon>Thermomonosporaceae</taxon>
        <taxon>Actinomadura</taxon>
    </lineage>
</organism>
<dbReference type="EMBL" id="CP059572">
    <property type="protein sequence ID" value="QXJ21216.1"/>
    <property type="molecule type" value="Genomic_DNA"/>
</dbReference>
<dbReference type="InterPro" id="IPR007349">
    <property type="entry name" value="DUF418"/>
</dbReference>
<evidence type="ECO:0000256" key="1">
    <source>
        <dbReference type="SAM" id="Phobius"/>
    </source>
</evidence>
<sequence>MPNGRGGTWTVAAWAGICAPTMAAAVLWLRRFDRGPLELLWRRAYRPPRPAPEPAGR</sequence>
<feature type="domain" description="DUF418" evidence="2">
    <location>
        <begin position="8"/>
        <end position="44"/>
    </location>
</feature>